<protein>
    <submittedName>
        <fullName evidence="1">Uncharacterized protein</fullName>
    </submittedName>
</protein>
<proteinExistence type="predicted"/>
<evidence type="ECO:0000313" key="1">
    <source>
        <dbReference type="EMBL" id="BBK20591.1"/>
    </source>
</evidence>
<accession>A0A679CC39</accession>
<organism evidence="1">
    <name type="scientific">Cryptomonas sp. SAG 977-2f</name>
    <dbReference type="NCBI Taxonomy" id="279061"/>
    <lineage>
        <taxon>Eukaryota</taxon>
        <taxon>Cryptophyceae</taxon>
        <taxon>Cryptomonadales</taxon>
        <taxon>Cryptomonadaceae</taxon>
        <taxon>Cryptomonas</taxon>
    </lineage>
</organism>
<dbReference type="AlphaFoldDB" id="A0A679CC39"/>
<gene>
    <name evidence="1" type="ORF">CrySAG9772f_p087</name>
</gene>
<geneLocation type="plastid" evidence="1"/>
<sequence length="264" mass="31242">MNTNTKKKLQIFFSIVGIKMATKIYNSSHSYINLDFFREEIKSLVLLTVLNKTKLLVFTALVCPKRKIEIDLDLSIYTILKSSLEEIMHKLKIITMYAPIAVKMETVNAIILEDSMPFLHLITVTIAKKNLPKDLSRIILFSIETLVIKLTNEVMYQLNLTLKNFPAYSYYFYKDYVFFKENLKNYVMYRLYTEHLLLSIRALSSRTCTLSIIHKKKLVLKEIYNVRVYNYMKSSISKLVSLNWRFFTKFLYLRKSSKNFFEDC</sequence>
<name>A0A679CC39_9CRYP</name>
<reference evidence="1" key="1">
    <citation type="journal article" date="2020" name="Genome Biol. Evol.">
        <title>Comparative plastid genomics of Cryptomonas species reveals fine-scale genomic responses to loss of photosynthesis.</title>
        <authorList>
            <person name="Tanifuji G."/>
            <person name="Kamikawa R."/>
            <person name="Moore C.E."/>
            <person name="Mills T."/>
            <person name="Onodera N.T."/>
            <person name="Kashiyama Y."/>
            <person name="Archibald J.M."/>
            <person name="Inagaki Y."/>
            <person name="Hashimoto T."/>
        </authorList>
    </citation>
    <scope>NUCLEOTIDE SEQUENCE</scope>
    <source>
        <strain evidence="1">SAG977-2f</strain>
    </source>
</reference>
<dbReference type="EMBL" id="LC484194">
    <property type="protein sequence ID" value="BBK20591.1"/>
    <property type="molecule type" value="Genomic_DNA"/>
</dbReference>
<keyword evidence="1" id="KW-0934">Plastid</keyword>